<accession>A0A1G9PVX0</accession>
<protein>
    <submittedName>
        <fullName evidence="8">ABC-2 type transport system permease protein</fullName>
    </submittedName>
</protein>
<dbReference type="RefSeq" id="WP_090773378.1">
    <property type="nucleotide sequence ID" value="NZ_FNFB01000036.1"/>
</dbReference>
<reference evidence="8 9" key="1">
    <citation type="submission" date="2016-10" db="EMBL/GenBank/DDBJ databases">
        <authorList>
            <person name="de Groot N.N."/>
        </authorList>
    </citation>
    <scope>NUCLEOTIDE SEQUENCE [LARGE SCALE GENOMIC DNA]</scope>
    <source>
        <strain evidence="8 9">CGMCC 4.5681</strain>
    </source>
</reference>
<dbReference type="PANTHER" id="PTHR43229">
    <property type="entry name" value="NODULATION PROTEIN J"/>
    <property type="match status" value="1"/>
</dbReference>
<feature type="transmembrane region" description="Helical" evidence="6">
    <location>
        <begin position="162"/>
        <end position="181"/>
    </location>
</feature>
<dbReference type="PANTHER" id="PTHR43229:SF2">
    <property type="entry name" value="NODULATION PROTEIN J"/>
    <property type="match status" value="1"/>
</dbReference>
<feature type="transmembrane region" description="Helical" evidence="6">
    <location>
        <begin position="95"/>
        <end position="118"/>
    </location>
</feature>
<evidence type="ECO:0000256" key="5">
    <source>
        <dbReference type="ARBA" id="ARBA00023251"/>
    </source>
</evidence>
<dbReference type="InterPro" id="IPR000412">
    <property type="entry name" value="ABC_2_transport"/>
</dbReference>
<dbReference type="OrthoDB" id="63188at2"/>
<evidence type="ECO:0000313" key="8">
    <source>
        <dbReference type="EMBL" id="SDM02910.1"/>
    </source>
</evidence>
<dbReference type="PIRSF" id="PIRSF006648">
    <property type="entry name" value="DrrB"/>
    <property type="match status" value="1"/>
</dbReference>
<feature type="transmembrane region" description="Helical" evidence="6">
    <location>
        <begin position="130"/>
        <end position="155"/>
    </location>
</feature>
<feature type="transmembrane region" description="Helical" evidence="6">
    <location>
        <begin position="215"/>
        <end position="234"/>
    </location>
</feature>
<keyword evidence="3 6" id="KW-1133">Transmembrane helix</keyword>
<dbReference type="GO" id="GO:0046677">
    <property type="term" value="P:response to antibiotic"/>
    <property type="evidence" value="ECO:0007669"/>
    <property type="project" value="UniProtKB-KW"/>
</dbReference>
<dbReference type="GO" id="GO:0140359">
    <property type="term" value="F:ABC-type transporter activity"/>
    <property type="evidence" value="ECO:0007669"/>
    <property type="project" value="InterPro"/>
</dbReference>
<keyword evidence="9" id="KW-1185">Reference proteome</keyword>
<comment type="subcellular location">
    <subcellularLocation>
        <location evidence="1">Membrane</location>
        <topology evidence="1">Multi-pass membrane protein</topology>
    </subcellularLocation>
</comment>
<evidence type="ECO:0000256" key="3">
    <source>
        <dbReference type="ARBA" id="ARBA00022989"/>
    </source>
</evidence>
<evidence type="ECO:0000256" key="2">
    <source>
        <dbReference type="ARBA" id="ARBA00022692"/>
    </source>
</evidence>
<dbReference type="AlphaFoldDB" id="A0A1G9PVX0"/>
<dbReference type="Pfam" id="PF12698">
    <property type="entry name" value="ABC2_membrane_3"/>
    <property type="match status" value="1"/>
</dbReference>
<dbReference type="Proteomes" id="UP000198683">
    <property type="component" value="Unassembled WGS sequence"/>
</dbReference>
<evidence type="ECO:0000256" key="1">
    <source>
        <dbReference type="ARBA" id="ARBA00004141"/>
    </source>
</evidence>
<dbReference type="InterPro" id="IPR013525">
    <property type="entry name" value="ABC2_TM"/>
</dbReference>
<keyword evidence="4 6" id="KW-0472">Membrane</keyword>
<evidence type="ECO:0000256" key="4">
    <source>
        <dbReference type="ARBA" id="ARBA00023136"/>
    </source>
</evidence>
<keyword evidence="2 6" id="KW-0812">Transmembrane</keyword>
<dbReference type="EMBL" id="FNFB01000036">
    <property type="protein sequence ID" value="SDM02910.1"/>
    <property type="molecule type" value="Genomic_DNA"/>
</dbReference>
<organism evidence="8 9">
    <name type="scientific">Nonomuraea maritima</name>
    <dbReference type="NCBI Taxonomy" id="683260"/>
    <lineage>
        <taxon>Bacteria</taxon>
        <taxon>Bacillati</taxon>
        <taxon>Actinomycetota</taxon>
        <taxon>Actinomycetes</taxon>
        <taxon>Streptosporangiales</taxon>
        <taxon>Streptosporangiaceae</taxon>
        <taxon>Nonomuraea</taxon>
    </lineage>
</organism>
<evidence type="ECO:0000256" key="6">
    <source>
        <dbReference type="SAM" id="Phobius"/>
    </source>
</evidence>
<dbReference type="STRING" id="683260.SAMN05421874_13610"/>
<dbReference type="InterPro" id="IPR051784">
    <property type="entry name" value="Nod_factor_ABC_transporter"/>
</dbReference>
<evidence type="ECO:0000259" key="7">
    <source>
        <dbReference type="Pfam" id="PF12698"/>
    </source>
</evidence>
<dbReference type="GO" id="GO:0043190">
    <property type="term" value="C:ATP-binding cassette (ABC) transporter complex"/>
    <property type="evidence" value="ECO:0007669"/>
    <property type="project" value="InterPro"/>
</dbReference>
<evidence type="ECO:0000313" key="9">
    <source>
        <dbReference type="Proteomes" id="UP000198683"/>
    </source>
</evidence>
<proteinExistence type="predicted"/>
<feature type="domain" description="ABC-2 type transporter transmembrane" evidence="7">
    <location>
        <begin position="51"/>
        <end position="233"/>
    </location>
</feature>
<name>A0A1G9PVX0_9ACTN</name>
<keyword evidence="5" id="KW-0046">Antibiotic resistance</keyword>
<feature type="transmembrane region" description="Helical" evidence="6">
    <location>
        <begin position="12"/>
        <end position="33"/>
    </location>
</feature>
<gene>
    <name evidence="8" type="ORF">SAMN05421874_13610</name>
</gene>
<feature type="transmembrane region" description="Helical" evidence="6">
    <location>
        <begin position="53"/>
        <end position="74"/>
    </location>
</feature>
<sequence length="240" mass="24976">MGSYLRLELLRALRNPVGLVMLTGFPVLLYLLWTKVLDLAQAGRGVDPAAYTMVSMATYGAMGGALFVGGAIALERGNGWLRQLAVTPLPAHGYVTAKLVSGAAGVVPSIVVVLAAGALLNGVRLPLGTWAALVALIWVGVLPFAALGVAFGYTLKGQVASVAMIAVYFGLSVLGGLWLPVTAMPAAMRTLAEYSPAYQAGSLGWGALEGRLPGGVPLAVLALWTLLFASLALWRYRRAV</sequence>